<reference evidence="2" key="1">
    <citation type="journal article" date="2022" name="Plant J.">
        <title>Strategies of tolerance reflected in two North American maple genomes.</title>
        <authorList>
            <person name="McEvoy S.L."/>
            <person name="Sezen U.U."/>
            <person name="Trouern-Trend A."/>
            <person name="McMahon S.M."/>
            <person name="Schaberg P.G."/>
            <person name="Yang J."/>
            <person name="Wegrzyn J.L."/>
            <person name="Swenson N.G."/>
        </authorList>
    </citation>
    <scope>NUCLEOTIDE SEQUENCE</scope>
    <source>
        <strain evidence="2">NS2018</strain>
    </source>
</reference>
<evidence type="ECO:0000313" key="3">
    <source>
        <dbReference type="Proteomes" id="UP001168877"/>
    </source>
</evidence>
<comment type="caution">
    <text evidence="2">The sequence shown here is derived from an EMBL/GenBank/DDBJ whole genome shotgun (WGS) entry which is preliminary data.</text>
</comment>
<evidence type="ECO:0000256" key="1">
    <source>
        <dbReference type="SAM" id="MobiDB-lite"/>
    </source>
</evidence>
<protein>
    <submittedName>
        <fullName evidence="2">Uncharacterized protein</fullName>
    </submittedName>
</protein>
<evidence type="ECO:0000313" key="2">
    <source>
        <dbReference type="EMBL" id="KAK0583844.1"/>
    </source>
</evidence>
<dbReference type="EMBL" id="JAUESC010000383">
    <property type="protein sequence ID" value="KAK0583844.1"/>
    <property type="molecule type" value="Genomic_DNA"/>
</dbReference>
<accession>A0AA39S7R0</accession>
<organism evidence="2 3">
    <name type="scientific">Acer saccharum</name>
    <name type="common">Sugar maple</name>
    <dbReference type="NCBI Taxonomy" id="4024"/>
    <lineage>
        <taxon>Eukaryota</taxon>
        <taxon>Viridiplantae</taxon>
        <taxon>Streptophyta</taxon>
        <taxon>Embryophyta</taxon>
        <taxon>Tracheophyta</taxon>
        <taxon>Spermatophyta</taxon>
        <taxon>Magnoliopsida</taxon>
        <taxon>eudicotyledons</taxon>
        <taxon>Gunneridae</taxon>
        <taxon>Pentapetalae</taxon>
        <taxon>rosids</taxon>
        <taxon>malvids</taxon>
        <taxon>Sapindales</taxon>
        <taxon>Sapindaceae</taxon>
        <taxon>Hippocastanoideae</taxon>
        <taxon>Acereae</taxon>
        <taxon>Acer</taxon>
    </lineage>
</organism>
<dbReference type="AlphaFoldDB" id="A0AA39S7R0"/>
<feature type="region of interest" description="Disordered" evidence="1">
    <location>
        <begin position="44"/>
        <end position="70"/>
    </location>
</feature>
<keyword evidence="3" id="KW-1185">Reference proteome</keyword>
<dbReference type="Proteomes" id="UP001168877">
    <property type="component" value="Unassembled WGS sequence"/>
</dbReference>
<sequence>MSGSKDKGTTEDSSIPVDLKIGKEALVGEMRRLMREELEHLHEHLDQVENARAKQPQPVPQARGRQRVPVRKEVNDYYGDEYGEEEESVGSHRRNGRVVEATTILRGIRFVMESSLVPAIIESNAKQVTINNWQLMMIWEEQVMLHKNIIINSQFSTNCPKRILSVSLPCTICIQKSNWQQSQQTLQYSMPPCP</sequence>
<gene>
    <name evidence="2" type="ORF">LWI29_003853</name>
</gene>
<feature type="region of interest" description="Disordered" evidence="1">
    <location>
        <begin position="1"/>
        <end position="21"/>
    </location>
</feature>
<feature type="compositionally biased region" description="Basic and acidic residues" evidence="1">
    <location>
        <begin position="1"/>
        <end position="10"/>
    </location>
</feature>
<reference evidence="2" key="2">
    <citation type="submission" date="2023-06" db="EMBL/GenBank/DDBJ databases">
        <authorList>
            <person name="Swenson N.G."/>
            <person name="Wegrzyn J.L."/>
            <person name="Mcevoy S.L."/>
        </authorList>
    </citation>
    <scope>NUCLEOTIDE SEQUENCE</scope>
    <source>
        <strain evidence="2">NS2018</strain>
        <tissue evidence="2">Leaf</tissue>
    </source>
</reference>
<proteinExistence type="predicted"/>
<name>A0AA39S7R0_ACESA</name>